<dbReference type="EMBL" id="CDMY01000802">
    <property type="protein sequence ID" value="CEM34073.1"/>
    <property type="molecule type" value="Genomic_DNA"/>
</dbReference>
<evidence type="ECO:0000313" key="5">
    <source>
        <dbReference type="EMBL" id="CEM34073.1"/>
    </source>
</evidence>
<keyword evidence="6" id="KW-1185">Reference proteome</keyword>
<dbReference type="InterPro" id="IPR006558">
    <property type="entry name" value="LamG-like"/>
</dbReference>
<dbReference type="PANTHER" id="PTHR42535:SF2">
    <property type="entry name" value="CHROMOSOME UNDETERMINED SCAFFOLD_146, WHOLE GENOME SHOTGUN SEQUENCE"/>
    <property type="match status" value="1"/>
</dbReference>
<sequence length="374" mass="40920">MGVFNTLTVLFLSASLTGGSAKLFAQNTVAGRTHDGSRRMNDIISQCFDVPQAFCLHGTSQVITAAAIPNGLVGWWTFDDVYPIDHSGHFNHMHPALRSGPSFFGYGASLIMDKDNGTVVASSPSLNVGTLTVSFWIYLLNGPTGQYRYVVSKGHGDFEVTPTVLLQESSNKLRVRVSTNINPNEGLDSQGGIPMRRWTHVAVSLSKGVMRLFIDGMLDSEVILSDEPKANNGPLFIGKHPHRTFPGFDGYIDDIKFYNYGLQQQSIQAMLPAALTGIGTADFYHLGRLRCTFNETADPEICPPAFHLCTLEELYMGGFHTARTHQWLITNDVWYKGVESTTGEKSAVCCRDADEQSGLVFAAQSIAHSSAEIM</sequence>
<evidence type="ECO:0000313" key="6">
    <source>
        <dbReference type="Proteomes" id="UP000041254"/>
    </source>
</evidence>
<dbReference type="SUPFAM" id="SSF49899">
    <property type="entry name" value="Concanavalin A-like lectins/glucanases"/>
    <property type="match status" value="1"/>
</dbReference>
<keyword evidence="1 3" id="KW-0732">Signal</keyword>
<dbReference type="Pfam" id="PF26058">
    <property type="entry name" value="DUF8019"/>
    <property type="match status" value="1"/>
</dbReference>
<dbReference type="InParanoid" id="A0A0G4GTX8"/>
<dbReference type="InterPro" id="IPR058332">
    <property type="entry name" value="DUF8019"/>
</dbReference>
<dbReference type="Pfam" id="PF13385">
    <property type="entry name" value="Laminin_G_3"/>
    <property type="match status" value="1"/>
</dbReference>
<evidence type="ECO:0000259" key="4">
    <source>
        <dbReference type="SMART" id="SM00560"/>
    </source>
</evidence>
<accession>A0A0G4GTX8</accession>
<organism evidence="5 6">
    <name type="scientific">Vitrella brassicaformis (strain CCMP3155)</name>
    <dbReference type="NCBI Taxonomy" id="1169540"/>
    <lineage>
        <taxon>Eukaryota</taxon>
        <taxon>Sar</taxon>
        <taxon>Alveolata</taxon>
        <taxon>Colpodellida</taxon>
        <taxon>Vitrellaceae</taxon>
        <taxon>Vitrella</taxon>
    </lineage>
</organism>
<dbReference type="PANTHER" id="PTHR42535">
    <property type="entry name" value="OOKINETE PROTEIN, PUTATIVE-RELATED"/>
    <property type="match status" value="1"/>
</dbReference>
<reference evidence="5 6" key="1">
    <citation type="submission" date="2014-11" db="EMBL/GenBank/DDBJ databases">
        <authorList>
            <person name="Zhu J."/>
            <person name="Qi W."/>
            <person name="Song R."/>
        </authorList>
    </citation>
    <scope>NUCLEOTIDE SEQUENCE [LARGE SCALE GENOMIC DNA]</scope>
</reference>
<dbReference type="Proteomes" id="UP000041254">
    <property type="component" value="Unassembled WGS sequence"/>
</dbReference>
<dbReference type="VEuPathDB" id="CryptoDB:Vbra_10300"/>
<feature type="domain" description="LamG-like jellyroll fold" evidence="4">
    <location>
        <begin position="129"/>
        <end position="265"/>
    </location>
</feature>
<evidence type="ECO:0000256" key="1">
    <source>
        <dbReference type="ARBA" id="ARBA00022729"/>
    </source>
</evidence>
<keyword evidence="2" id="KW-1015">Disulfide bond</keyword>
<dbReference type="OMA" id="NNHMHKL"/>
<evidence type="ECO:0000256" key="3">
    <source>
        <dbReference type="SAM" id="SignalP"/>
    </source>
</evidence>
<dbReference type="InterPro" id="IPR013320">
    <property type="entry name" value="ConA-like_dom_sf"/>
</dbReference>
<dbReference type="PhylomeDB" id="A0A0G4GTX8"/>
<feature type="chain" id="PRO_5005190478" description="LamG-like jellyroll fold domain-containing protein" evidence="3">
    <location>
        <begin position="22"/>
        <end position="374"/>
    </location>
</feature>
<dbReference type="OrthoDB" id="9987655at2759"/>
<gene>
    <name evidence="5" type="ORF">Vbra_10300</name>
</gene>
<dbReference type="Gene3D" id="2.60.120.200">
    <property type="match status" value="1"/>
</dbReference>
<feature type="signal peptide" evidence="3">
    <location>
        <begin position="1"/>
        <end position="21"/>
    </location>
</feature>
<proteinExistence type="predicted"/>
<protein>
    <recommendedName>
        <fullName evidence="4">LamG-like jellyroll fold domain-containing protein</fullName>
    </recommendedName>
</protein>
<dbReference type="AlphaFoldDB" id="A0A0G4GTX8"/>
<name>A0A0G4GTX8_VITBC</name>
<evidence type="ECO:0000256" key="2">
    <source>
        <dbReference type="ARBA" id="ARBA00023157"/>
    </source>
</evidence>
<dbReference type="SMART" id="SM00560">
    <property type="entry name" value="LamGL"/>
    <property type="match status" value="1"/>
</dbReference>